<dbReference type="OrthoDB" id="3783833at2759"/>
<proteinExistence type="predicted"/>
<evidence type="ECO:0000256" key="1">
    <source>
        <dbReference type="SAM" id="MobiDB-lite"/>
    </source>
</evidence>
<reference evidence="2" key="1">
    <citation type="journal article" date="2021" name="Nat. Commun.">
        <title>Genetic determinants of endophytism in the Arabidopsis root mycobiome.</title>
        <authorList>
            <person name="Mesny F."/>
            <person name="Miyauchi S."/>
            <person name="Thiergart T."/>
            <person name="Pickel B."/>
            <person name="Atanasova L."/>
            <person name="Karlsson M."/>
            <person name="Huettel B."/>
            <person name="Barry K.W."/>
            <person name="Haridas S."/>
            <person name="Chen C."/>
            <person name="Bauer D."/>
            <person name="Andreopoulos W."/>
            <person name="Pangilinan J."/>
            <person name="LaButti K."/>
            <person name="Riley R."/>
            <person name="Lipzen A."/>
            <person name="Clum A."/>
            <person name="Drula E."/>
            <person name="Henrissat B."/>
            <person name="Kohler A."/>
            <person name="Grigoriev I.V."/>
            <person name="Martin F.M."/>
            <person name="Hacquard S."/>
        </authorList>
    </citation>
    <scope>NUCLEOTIDE SEQUENCE</scope>
    <source>
        <strain evidence="2">MPI-CAGE-CH-0243</strain>
    </source>
</reference>
<sequence>PPKPLPPDIHSPPYVLFAVNGDTISHKLPPRISLSMVLHFAPSLVKWVLPPPESPSPFDTRLARHAPFVRINILEAIPPLGIKCILHKMVQASGQIHPSNVMTTPNIPLSVAILVTWRAFELPQQGIQALFTHLWTLMIIATITLEDVIAIWEYLPRDSSITEEMARNVVRFLDSYDLSPTIRCIQGWIVEREDRKAFFGLYERELKMSHPVSDLSIAGPLDTNRLKAEILERKQTVRVTTSERKNREKKDRLALSRRIRRLKSDDSLRSVVTAIHDPSEDTTDTPSEE</sequence>
<dbReference type="EMBL" id="JAGMWT010000022">
    <property type="protein sequence ID" value="KAH7112164.1"/>
    <property type="molecule type" value="Genomic_DNA"/>
</dbReference>
<name>A0A9P9D3X4_9PLEO</name>
<feature type="non-terminal residue" evidence="2">
    <location>
        <position position="289"/>
    </location>
</feature>
<protein>
    <submittedName>
        <fullName evidence="2">Uncharacterized protein</fullName>
    </submittedName>
</protein>
<dbReference type="Proteomes" id="UP000700596">
    <property type="component" value="Unassembled WGS sequence"/>
</dbReference>
<comment type="caution">
    <text evidence="2">The sequence shown here is derived from an EMBL/GenBank/DDBJ whole genome shotgun (WGS) entry which is preliminary data.</text>
</comment>
<evidence type="ECO:0000313" key="3">
    <source>
        <dbReference type="Proteomes" id="UP000700596"/>
    </source>
</evidence>
<feature type="compositionally biased region" description="Acidic residues" evidence="1">
    <location>
        <begin position="280"/>
        <end position="289"/>
    </location>
</feature>
<feature type="region of interest" description="Disordered" evidence="1">
    <location>
        <begin position="266"/>
        <end position="289"/>
    </location>
</feature>
<feature type="non-terminal residue" evidence="2">
    <location>
        <position position="1"/>
    </location>
</feature>
<organism evidence="2 3">
    <name type="scientific">Dendryphion nanum</name>
    <dbReference type="NCBI Taxonomy" id="256645"/>
    <lineage>
        <taxon>Eukaryota</taxon>
        <taxon>Fungi</taxon>
        <taxon>Dikarya</taxon>
        <taxon>Ascomycota</taxon>
        <taxon>Pezizomycotina</taxon>
        <taxon>Dothideomycetes</taxon>
        <taxon>Pleosporomycetidae</taxon>
        <taxon>Pleosporales</taxon>
        <taxon>Torulaceae</taxon>
        <taxon>Dendryphion</taxon>
    </lineage>
</organism>
<keyword evidence="3" id="KW-1185">Reference proteome</keyword>
<gene>
    <name evidence="2" type="ORF">B0J11DRAFT_598206</name>
</gene>
<dbReference type="AlphaFoldDB" id="A0A9P9D3X4"/>
<accession>A0A9P9D3X4</accession>
<evidence type="ECO:0000313" key="2">
    <source>
        <dbReference type="EMBL" id="KAH7112164.1"/>
    </source>
</evidence>